<dbReference type="Proteomes" id="UP000034681">
    <property type="component" value="Unassembled WGS sequence"/>
</dbReference>
<dbReference type="Pfam" id="PF13579">
    <property type="entry name" value="Glyco_trans_4_4"/>
    <property type="match status" value="1"/>
</dbReference>
<dbReference type="EMBL" id="AJTX02000002">
    <property type="protein sequence ID" value="KKJ00893.1"/>
    <property type="molecule type" value="Genomic_DNA"/>
</dbReference>
<dbReference type="CDD" id="cd03801">
    <property type="entry name" value="GT4_PimA-like"/>
    <property type="match status" value="1"/>
</dbReference>
<gene>
    <name evidence="2" type="ORF">PROH_00065</name>
</gene>
<dbReference type="SUPFAM" id="SSF53756">
    <property type="entry name" value="UDP-Glycosyltransferase/glycogen phosphorylase"/>
    <property type="match status" value="1"/>
</dbReference>
<evidence type="ECO:0000313" key="2">
    <source>
        <dbReference type="EMBL" id="KKJ00893.1"/>
    </source>
</evidence>
<dbReference type="InterPro" id="IPR028098">
    <property type="entry name" value="Glyco_trans_4-like_N"/>
</dbReference>
<dbReference type="eggNOG" id="COG0438">
    <property type="taxonomic scope" value="Bacteria"/>
</dbReference>
<keyword evidence="3" id="KW-1185">Reference proteome</keyword>
<dbReference type="PANTHER" id="PTHR12526">
    <property type="entry name" value="GLYCOSYLTRANSFERASE"/>
    <property type="match status" value="1"/>
</dbReference>
<dbReference type="Gene3D" id="3.40.50.2000">
    <property type="entry name" value="Glycogen Phosphorylase B"/>
    <property type="match status" value="2"/>
</dbReference>
<feature type="domain" description="Glycosyltransferase subfamily 4-like N-terminal" evidence="1">
    <location>
        <begin position="32"/>
        <end position="170"/>
    </location>
</feature>
<dbReference type="AlphaFoldDB" id="A0A0M2Q0R7"/>
<evidence type="ECO:0000313" key="3">
    <source>
        <dbReference type="Proteomes" id="UP000034681"/>
    </source>
</evidence>
<protein>
    <submittedName>
        <fullName evidence="2">Glycosyl transferase group 1</fullName>
    </submittedName>
</protein>
<organism evidence="2 3">
    <name type="scientific">Prochlorothrix hollandica PCC 9006 = CALU 1027</name>
    <dbReference type="NCBI Taxonomy" id="317619"/>
    <lineage>
        <taxon>Bacteria</taxon>
        <taxon>Bacillati</taxon>
        <taxon>Cyanobacteriota</taxon>
        <taxon>Cyanophyceae</taxon>
        <taxon>Prochlorotrichales</taxon>
        <taxon>Prochlorotrichaceae</taxon>
        <taxon>Prochlorothrix</taxon>
    </lineage>
</organism>
<dbReference type="STRING" id="317619.GCA_000332315_03153"/>
<dbReference type="PANTHER" id="PTHR12526:SF636">
    <property type="entry name" value="BLL3647 PROTEIN"/>
    <property type="match status" value="1"/>
</dbReference>
<proteinExistence type="predicted"/>
<evidence type="ECO:0000259" key="1">
    <source>
        <dbReference type="Pfam" id="PF13579"/>
    </source>
</evidence>
<dbReference type="GO" id="GO:0016757">
    <property type="term" value="F:glycosyltransferase activity"/>
    <property type="evidence" value="ECO:0007669"/>
    <property type="project" value="TreeGrafter"/>
</dbReference>
<sequence length="409" mass="45985">MPEPNAPTISILVSDLSEQGAGRWGGAVRPFLLRQALQHLGHRVEILGFSPQPNPSLVSTPDQPLHQFPLAPYPQLLRSARHLLQQLSGDVIYAYKPKPTSFGLGLWARRWLPPRIPGQGRRPLILDIDDWEMSWFGGEQWRYEAGPKQRLRDLLKPQGAFRTADHPVYLQALERQIPRTDAITLHSQFLQQRFGGLWVPNGKDINHFDPQPYDAEASRRRYGLAGYRVLMFPGAPRPYKGIEDVLAALDLLDQPDLRLVIVGGSPYDDYDRQLQNRWGRWLIALPKTPYDQMPQVISAAHVIVVPQRNTPAALAQFPLKLTDGMAMAKPILATWVGDIPKILGDTGYLVDPEAPQQLADQITALFDQWPEAVARGLLARDRCRRLYSIESMAQALGTGLGQWLRPAGQ</sequence>
<name>A0A0M2Q0R7_PROHO</name>
<dbReference type="OrthoDB" id="503380at2"/>
<accession>A0A0M2Q0R7</accession>
<comment type="caution">
    <text evidence="2">The sequence shown here is derived from an EMBL/GenBank/DDBJ whole genome shotgun (WGS) entry which is preliminary data.</text>
</comment>
<dbReference type="Pfam" id="PF13692">
    <property type="entry name" value="Glyco_trans_1_4"/>
    <property type="match status" value="1"/>
</dbReference>
<reference evidence="2" key="1">
    <citation type="submission" date="2012-04" db="EMBL/GenBank/DDBJ databases">
        <authorList>
            <person name="Borisov I.G."/>
            <person name="Ivanikova N.V."/>
            <person name="Pinevich A.V."/>
        </authorList>
    </citation>
    <scope>NUCLEOTIDE SEQUENCE</scope>
    <source>
        <strain evidence="2">CALU 1027</strain>
    </source>
</reference>
<keyword evidence="2" id="KW-0808">Transferase</keyword>
<dbReference type="RefSeq" id="WP_017713396.1">
    <property type="nucleotide sequence ID" value="NZ_KB235941.1"/>
</dbReference>